<feature type="region of interest" description="Disordered" evidence="1">
    <location>
        <begin position="118"/>
        <end position="139"/>
    </location>
</feature>
<protein>
    <submittedName>
        <fullName evidence="3">ATPase of the AAA+ class</fullName>
    </submittedName>
</protein>
<feature type="signal peptide" evidence="2">
    <location>
        <begin position="1"/>
        <end position="22"/>
    </location>
</feature>
<evidence type="ECO:0000313" key="3">
    <source>
        <dbReference type="EMBL" id="EPX85174.1"/>
    </source>
</evidence>
<dbReference type="HOGENOM" id="CLU_148648_0_0_5"/>
<sequence>MGMRQPIAIALAASLFAAPLPAQDMAPGDAPEETAPEEDGRSLMKRGADLFFRGLKDELDPALRELQDMAREIEPALRSFSEEMGPALRDLMDDVQDWSKYHPPEMLPNGDIILRRKDPLEEPLPGDEHMTDEGEGIDL</sequence>
<proteinExistence type="predicted"/>
<dbReference type="Proteomes" id="UP000015347">
    <property type="component" value="Unassembled WGS sequence"/>
</dbReference>
<keyword evidence="4" id="KW-1185">Reference proteome</keyword>
<evidence type="ECO:0000256" key="2">
    <source>
        <dbReference type="SAM" id="SignalP"/>
    </source>
</evidence>
<dbReference type="eggNOG" id="ENOG5032Z1N">
    <property type="taxonomic scope" value="Bacteria"/>
</dbReference>
<organism evidence="3 4">
    <name type="scientific">Salipiger mucosus DSM 16094</name>
    <dbReference type="NCBI Taxonomy" id="1123237"/>
    <lineage>
        <taxon>Bacteria</taxon>
        <taxon>Pseudomonadati</taxon>
        <taxon>Pseudomonadota</taxon>
        <taxon>Alphaproteobacteria</taxon>
        <taxon>Rhodobacterales</taxon>
        <taxon>Roseobacteraceae</taxon>
        <taxon>Salipiger</taxon>
    </lineage>
</organism>
<dbReference type="AlphaFoldDB" id="S9SFX6"/>
<feature type="chain" id="PRO_5004556506" evidence="2">
    <location>
        <begin position="23"/>
        <end position="139"/>
    </location>
</feature>
<accession>S9SFX6</accession>
<feature type="compositionally biased region" description="Basic and acidic residues" evidence="1">
    <location>
        <begin position="118"/>
        <end position="132"/>
    </location>
</feature>
<dbReference type="STRING" id="1123237.Salmuc_01130"/>
<feature type="region of interest" description="Disordered" evidence="1">
    <location>
        <begin position="21"/>
        <end position="42"/>
    </location>
</feature>
<evidence type="ECO:0000313" key="4">
    <source>
        <dbReference type="Proteomes" id="UP000015347"/>
    </source>
</evidence>
<evidence type="ECO:0000256" key="1">
    <source>
        <dbReference type="SAM" id="MobiDB-lite"/>
    </source>
</evidence>
<name>S9SFX6_9RHOB</name>
<comment type="caution">
    <text evidence="3">The sequence shown here is derived from an EMBL/GenBank/DDBJ whole genome shotgun (WGS) entry which is preliminary data.</text>
</comment>
<keyword evidence="2" id="KW-0732">Signal</keyword>
<dbReference type="EMBL" id="APVH01000010">
    <property type="protein sequence ID" value="EPX85174.1"/>
    <property type="molecule type" value="Genomic_DNA"/>
</dbReference>
<gene>
    <name evidence="3" type="ORF">Salmuc_01130</name>
</gene>
<reference evidence="4" key="1">
    <citation type="journal article" date="2014" name="Stand. Genomic Sci.">
        <title>Genome sequence of the exopolysaccharide-producing Salipiger mucosus type strain (DSM 16094(T)), a moderately halophilic member of the Roseobacter clade.</title>
        <authorList>
            <person name="Riedel T."/>
            <person name="Spring S."/>
            <person name="Fiebig A."/>
            <person name="Petersen J."/>
            <person name="Kyrpides N.C."/>
            <person name="Goker M."/>
            <person name="Klenk H.P."/>
        </authorList>
    </citation>
    <scope>NUCLEOTIDE SEQUENCE [LARGE SCALE GENOMIC DNA]</scope>
    <source>
        <strain evidence="4">DSM 16094</strain>
    </source>
</reference>